<accession>A0A1Y2EZL2</accession>
<dbReference type="InterPro" id="IPR038120">
    <property type="entry name" value="Rpb1_funnel_sf"/>
</dbReference>
<evidence type="ECO:0000256" key="6">
    <source>
        <dbReference type="ARBA" id="ARBA00022695"/>
    </source>
</evidence>
<dbReference type="InterPro" id="IPR006592">
    <property type="entry name" value="RNA_pol_N"/>
</dbReference>
<dbReference type="InterPro" id="IPR044893">
    <property type="entry name" value="RNA_pol_Rpb1_clamp_domain"/>
</dbReference>
<evidence type="ECO:0000256" key="12">
    <source>
        <dbReference type="ARBA" id="ARBA00048552"/>
    </source>
</evidence>
<dbReference type="EMBL" id="MCFI01000021">
    <property type="protein sequence ID" value="ORY77039.1"/>
    <property type="molecule type" value="Genomic_DNA"/>
</dbReference>
<evidence type="ECO:0000256" key="7">
    <source>
        <dbReference type="ARBA" id="ARBA00022723"/>
    </source>
</evidence>
<evidence type="ECO:0000313" key="16">
    <source>
        <dbReference type="EMBL" id="ORY77039.1"/>
    </source>
</evidence>
<keyword evidence="10 14" id="KW-0804">Transcription</keyword>
<comment type="function">
    <text evidence="13">DNA-dependent RNA polymerase catalyzes the transcription of DNA into RNA using the four ribonucleoside triphosphates as substrates. Largest and catalytic core component of RNA polymerase III which synthesizes small RNAs, such as 5S rRNA and tRNAs. Forms the polymerase active center together with the second largest subunit. A single-stranded DNA template strand of the promoter is positioned within the central active site cleft of Pol III. A bridging helix emanates from RPC1 and crosses the cleft near the catalytic site and is thought to promote translocation of Pol III by acting as a ratchet that moves the RNA-DNA hybrid through the active site by switching from straight to bent conformations at each step of nucleotide addition.</text>
</comment>
<dbReference type="InterPro" id="IPR007081">
    <property type="entry name" value="RNA_pol_Rpb1_5"/>
</dbReference>
<keyword evidence="7" id="KW-0479">Metal-binding</keyword>
<dbReference type="SUPFAM" id="SSF64484">
    <property type="entry name" value="beta and beta-prime subunits of DNA dependent RNA-polymerase"/>
    <property type="match status" value="1"/>
</dbReference>
<dbReference type="FunFam" id="4.10.860.120:FF:000004">
    <property type="entry name" value="DNA-directed RNA polymerase subunit"/>
    <property type="match status" value="1"/>
</dbReference>
<comment type="subunit">
    <text evidence="3">Component of the RNA polymerase III (Pol III) complex consisting of 17 subunits.</text>
</comment>
<comment type="caution">
    <text evidence="16">The sequence shown here is derived from an EMBL/GenBank/DDBJ whole genome shotgun (WGS) entry which is preliminary data.</text>
</comment>
<evidence type="ECO:0000256" key="4">
    <source>
        <dbReference type="ARBA" id="ARBA00022478"/>
    </source>
</evidence>
<dbReference type="FunFam" id="2.40.40.20:FF:000019">
    <property type="entry name" value="DNA-directed RNA polymerase II subunit RPB1"/>
    <property type="match status" value="1"/>
</dbReference>
<dbReference type="PANTHER" id="PTHR48446:SF1">
    <property type="entry name" value="DNA-DIRECTED RNA POLYMERASE SUBUNIT BETA' N-TERMINAL SECTION"/>
    <property type="match status" value="1"/>
</dbReference>
<keyword evidence="9" id="KW-0460">Magnesium</keyword>
<evidence type="ECO:0000256" key="5">
    <source>
        <dbReference type="ARBA" id="ARBA00022679"/>
    </source>
</evidence>
<keyword evidence="4 14" id="KW-0240">DNA-directed RNA polymerase</keyword>
<dbReference type="InterPro" id="IPR000722">
    <property type="entry name" value="RNA_pol_asu"/>
</dbReference>
<dbReference type="InterPro" id="IPR035697">
    <property type="entry name" value="RNAP_III_RPC1_N"/>
</dbReference>
<dbReference type="GeneID" id="63788416"/>
<dbReference type="GO" id="GO:0046872">
    <property type="term" value="F:metal ion binding"/>
    <property type="evidence" value="ECO:0007669"/>
    <property type="project" value="UniProtKB-KW"/>
</dbReference>
<organism evidence="16 17">
    <name type="scientific">Protomyces lactucae-debilis</name>
    <dbReference type="NCBI Taxonomy" id="2754530"/>
    <lineage>
        <taxon>Eukaryota</taxon>
        <taxon>Fungi</taxon>
        <taxon>Dikarya</taxon>
        <taxon>Ascomycota</taxon>
        <taxon>Taphrinomycotina</taxon>
        <taxon>Taphrinomycetes</taxon>
        <taxon>Taphrinales</taxon>
        <taxon>Protomycetaceae</taxon>
        <taxon>Protomyces</taxon>
    </lineage>
</organism>
<dbReference type="InterPro" id="IPR007066">
    <property type="entry name" value="RNA_pol_Rpb1_3"/>
</dbReference>
<dbReference type="GO" id="GO:0005634">
    <property type="term" value="C:nucleus"/>
    <property type="evidence" value="ECO:0007669"/>
    <property type="project" value="UniProtKB-SubCell"/>
</dbReference>
<evidence type="ECO:0000256" key="13">
    <source>
        <dbReference type="ARBA" id="ARBA00058108"/>
    </source>
</evidence>
<dbReference type="InterPro" id="IPR015700">
    <property type="entry name" value="RPC1"/>
</dbReference>
<dbReference type="GO" id="GO:0006351">
    <property type="term" value="P:DNA-templated transcription"/>
    <property type="evidence" value="ECO:0007669"/>
    <property type="project" value="InterPro"/>
</dbReference>
<proteinExistence type="inferred from homology"/>
<protein>
    <recommendedName>
        <fullName evidence="14">DNA-directed RNA polymerase subunit</fullName>
        <ecNumber evidence="14">2.7.7.6</ecNumber>
    </recommendedName>
</protein>
<dbReference type="FunFam" id="1.10.132.30:FF:000001">
    <property type="entry name" value="DNA-directed RNA polymerase subunit"/>
    <property type="match status" value="1"/>
</dbReference>
<dbReference type="InterPro" id="IPR007083">
    <property type="entry name" value="RNA_pol_Rpb1_4"/>
</dbReference>
<feature type="domain" description="RNA polymerase N-terminal" evidence="15">
    <location>
        <begin position="249"/>
        <end position="551"/>
    </location>
</feature>
<dbReference type="CDD" id="cd02583">
    <property type="entry name" value="RNAP_III_RPC1_N"/>
    <property type="match status" value="1"/>
</dbReference>
<dbReference type="Gene3D" id="6.20.50.80">
    <property type="match status" value="1"/>
</dbReference>
<dbReference type="RefSeq" id="XP_040722879.1">
    <property type="nucleotide sequence ID" value="XM_040871817.1"/>
</dbReference>
<reference evidence="16 17" key="1">
    <citation type="submission" date="2016-07" db="EMBL/GenBank/DDBJ databases">
        <title>Pervasive Adenine N6-methylation of Active Genes in Fungi.</title>
        <authorList>
            <consortium name="DOE Joint Genome Institute"/>
            <person name="Mondo S.J."/>
            <person name="Dannebaum R.O."/>
            <person name="Kuo R.C."/>
            <person name="Labutti K."/>
            <person name="Haridas S."/>
            <person name="Kuo A."/>
            <person name="Salamov A."/>
            <person name="Ahrendt S.R."/>
            <person name="Lipzen A."/>
            <person name="Sullivan W."/>
            <person name="Andreopoulos W.B."/>
            <person name="Clum A."/>
            <person name="Lindquist E."/>
            <person name="Daum C."/>
            <person name="Ramamoorthy G.K."/>
            <person name="Gryganskyi A."/>
            <person name="Culley D."/>
            <person name="Magnuson J.K."/>
            <person name="James T.Y."/>
            <person name="O'Malley M.A."/>
            <person name="Stajich J.E."/>
            <person name="Spatafora J.W."/>
            <person name="Visel A."/>
            <person name="Grigoriev I.V."/>
        </authorList>
    </citation>
    <scope>NUCLEOTIDE SEQUENCE [LARGE SCALE GENOMIC DNA]</scope>
    <source>
        <strain evidence="16 17">12-1054</strain>
    </source>
</reference>
<dbReference type="SMART" id="SM00663">
    <property type="entry name" value="RPOLA_N"/>
    <property type="match status" value="1"/>
</dbReference>
<dbReference type="OMA" id="AVCPPYN"/>
<sequence length="1408" mass="156806">MGTKTMIEDHVPKRIKHIKFGCMDPKDLRRQGVIELSTREMYNIEGGERKPVPNGVLDRRMGTSMKDVFCETCNERMADCVGHFGHVRLALPAFHIGYFKHIITCLQNICKDCSRILLSEDDRARFLRQLRRPGIDNLRRSGICKAINEQCKKQRRCEGCKHMQGVIKKAGPLKIIHERFRYVGKKPSEEHEEFKASFEEALKSNAELKQHMSKAQDDMNPLKVLELFRQVSPSDCELLGMDPVEGRPEMFLWQFVPAPPVCIRPSVTQDGGVTEDDLTVKLTEIIWTSSLIRAALDKGTPISSLMEQWDYLQLSIAMYINSDVPGVPMGQAQKPIRGFCQRLKGKTGRFRGNLSGKRVDFSGRTVIGPDPNLAINQVAVPERIAKTLTYPEKVTLHNMDKMKEAVLNGPDKYPGANFLIGKTDGYKKFLRFSDRPKVANGLSVGDVVERHVVDGDCILFNRQPSLHKLSIMCHFAKVRPWRTLRLNECACGPYGADFDGDEMNLHVPQTEEARTEAMVLMGVKNNLVTPKNGEPIIAAIQDFITASFLLSQKDAFFDRARFVQTVNMMSDATMHFDIPPPAIVKPIALWTGKQLFGLLMRPNKASNIHVNLEAKCRSYAAPKGTTPDMCPNDGYLVIRGSQVMCGVMDKSTVGDGKKNSLFYVILKDYGPDEAIAAMSRLAKLCARHLGNQGFSLGINDVQASSELRAKKDMLVDKAYQECDDLIRTMIDGKLITQAGCDEEQTLEAKISGVLSKVRDSCGEICMSGLPHTNAPIIMATCGSKGSKINVSQMVSCVGQQIISGSRVPNGFQDRSLPHFPKNSKNPPAKGFVRNSFYTGLSPPEFLFHAISGREGLVDTAVKTAETGYMSRRLMKSLEDLSAQYDGTVRNSSSGIVQFTYGDDGLDPTYLEGDGYPVEFVRTWSHCQNLASASTERRLMPFEIVSIASQKLREKAFKSCTADFLTSVKDFVVNRVAQKLTAIRKERGLEPYDKAPEGYNARKALNFDKNAPIESVHTVHNILHVTRSQLVDFLKICLHKYTIAKVEPGTAVGAVGAQSIGEPGTQMTLKTFHFAGVASMNITLGVPRIKEIINAAKNISTPIITCKLVNEKDERSARVVKGRVEKTHLEDIISFVEEVYTQTNSFVRLQVNWETVTKLQLEITLDEIRLAISSAPKLKIKAHRVTQLGNNEIRVYVEQDDLHGDKEYKEIYYKLQWLKRVLPKIVCKGITSINRAVINETSVGSKELLVEGYGLKDVMCIEGVVGTKTKTNHIIEMKSVLGIEAARASIITEVSTVMKSHGMNVDPRHIMLLGDVMTYKGEILGITRFGIAKMKDSVLMLASFEKTTDHLFDAAARLAQDAIEGVSECIILGVTAPVGTGAFKLVKECKQEHTAKKLWFDLDELHRKA</sequence>
<dbReference type="InterPro" id="IPR007080">
    <property type="entry name" value="RNA_pol_Rpb1_1"/>
</dbReference>
<evidence type="ECO:0000256" key="8">
    <source>
        <dbReference type="ARBA" id="ARBA00022833"/>
    </source>
</evidence>
<dbReference type="Pfam" id="PF04997">
    <property type="entry name" value="RNA_pol_Rpb1_1"/>
    <property type="match status" value="1"/>
</dbReference>
<dbReference type="Pfam" id="PF04998">
    <property type="entry name" value="RNA_pol_Rpb1_5"/>
    <property type="match status" value="1"/>
</dbReference>
<dbReference type="Pfam" id="PF00623">
    <property type="entry name" value="RNA_pol_Rpb1_2"/>
    <property type="match status" value="1"/>
</dbReference>
<dbReference type="Gene3D" id="1.10.150.390">
    <property type="match status" value="1"/>
</dbReference>
<comment type="catalytic activity">
    <reaction evidence="12 14">
        <text>RNA(n) + a ribonucleoside 5'-triphosphate = RNA(n+1) + diphosphate</text>
        <dbReference type="Rhea" id="RHEA:21248"/>
        <dbReference type="Rhea" id="RHEA-COMP:14527"/>
        <dbReference type="Rhea" id="RHEA-COMP:17342"/>
        <dbReference type="ChEBI" id="CHEBI:33019"/>
        <dbReference type="ChEBI" id="CHEBI:61557"/>
        <dbReference type="ChEBI" id="CHEBI:140395"/>
        <dbReference type="EC" id="2.7.7.6"/>
    </reaction>
</comment>
<evidence type="ECO:0000256" key="10">
    <source>
        <dbReference type="ARBA" id="ARBA00023163"/>
    </source>
</evidence>
<dbReference type="GO" id="GO:0003677">
    <property type="term" value="F:DNA binding"/>
    <property type="evidence" value="ECO:0007669"/>
    <property type="project" value="InterPro"/>
</dbReference>
<dbReference type="Proteomes" id="UP000193685">
    <property type="component" value="Unassembled WGS sequence"/>
</dbReference>
<dbReference type="Gene3D" id="2.40.40.20">
    <property type="match status" value="1"/>
</dbReference>
<dbReference type="OrthoDB" id="270392at2759"/>
<evidence type="ECO:0000256" key="1">
    <source>
        <dbReference type="ARBA" id="ARBA00004123"/>
    </source>
</evidence>
<evidence type="ECO:0000313" key="17">
    <source>
        <dbReference type="Proteomes" id="UP000193685"/>
    </source>
</evidence>
<dbReference type="EC" id="2.7.7.6" evidence="14"/>
<dbReference type="GO" id="GO:0003899">
    <property type="term" value="F:DNA-directed RNA polymerase activity"/>
    <property type="evidence" value="ECO:0007669"/>
    <property type="project" value="UniProtKB-EC"/>
</dbReference>
<evidence type="ECO:0000256" key="2">
    <source>
        <dbReference type="ARBA" id="ARBA00006460"/>
    </source>
</evidence>
<dbReference type="CDD" id="cd02736">
    <property type="entry name" value="RNAP_III_Rpc1_C"/>
    <property type="match status" value="1"/>
</dbReference>
<comment type="subcellular location">
    <subcellularLocation>
        <location evidence="1">Nucleus</location>
    </subcellularLocation>
</comment>
<evidence type="ECO:0000256" key="9">
    <source>
        <dbReference type="ARBA" id="ARBA00022842"/>
    </source>
</evidence>
<dbReference type="Pfam" id="PF05000">
    <property type="entry name" value="RNA_pol_Rpb1_4"/>
    <property type="match status" value="1"/>
</dbReference>
<gene>
    <name evidence="16" type="ORF">BCR37DRAFT_400722</name>
</gene>
<evidence type="ECO:0000256" key="11">
    <source>
        <dbReference type="ARBA" id="ARBA00023242"/>
    </source>
</evidence>
<dbReference type="GO" id="GO:0000428">
    <property type="term" value="C:DNA-directed RNA polymerase complex"/>
    <property type="evidence" value="ECO:0007669"/>
    <property type="project" value="UniProtKB-KW"/>
</dbReference>
<dbReference type="Gene3D" id="4.10.860.120">
    <property type="entry name" value="RNA polymerase II, clamp domain"/>
    <property type="match status" value="1"/>
</dbReference>
<keyword evidence="5 14" id="KW-0808">Transferase</keyword>
<dbReference type="PANTHER" id="PTHR48446">
    <property type="entry name" value="DNA-DIRECTED RNA POLYMERASE SUBUNIT BETA' N-TERMINAL SECTION"/>
    <property type="match status" value="1"/>
</dbReference>
<dbReference type="InterPro" id="IPR042102">
    <property type="entry name" value="RNA_pol_Rpb1_3_sf"/>
</dbReference>
<keyword evidence="17" id="KW-1185">Reference proteome</keyword>
<dbReference type="Gene3D" id="6.10.250.2940">
    <property type="match status" value="1"/>
</dbReference>
<dbReference type="Pfam" id="PF04983">
    <property type="entry name" value="RNA_pol_Rpb1_3"/>
    <property type="match status" value="1"/>
</dbReference>
<dbReference type="NCBIfam" id="NF006336">
    <property type="entry name" value="PRK08566.1"/>
    <property type="match status" value="1"/>
</dbReference>
<dbReference type="FunFam" id="1.10.150.390:FF:000004">
    <property type="entry name" value="DNA-directed RNA polymerase subunit"/>
    <property type="match status" value="1"/>
</dbReference>
<dbReference type="STRING" id="56484.A0A1Y2EZL2"/>
<dbReference type="Gene3D" id="1.10.274.100">
    <property type="entry name" value="RNA polymerase Rpb1, domain 3"/>
    <property type="match status" value="1"/>
</dbReference>
<keyword evidence="11" id="KW-0539">Nucleus</keyword>
<dbReference type="FunFam" id="1.10.274.100:FF:000005">
    <property type="entry name" value="DNA-directed RNA polymerase subunit"/>
    <property type="match status" value="1"/>
</dbReference>
<dbReference type="InterPro" id="IPR035698">
    <property type="entry name" value="RNAP_III_Rpc1_C"/>
</dbReference>
<dbReference type="Gene3D" id="3.30.1490.180">
    <property type="entry name" value="RNA polymerase ii"/>
    <property type="match status" value="1"/>
</dbReference>
<evidence type="ECO:0000256" key="3">
    <source>
        <dbReference type="ARBA" id="ARBA00011206"/>
    </source>
</evidence>
<comment type="similarity">
    <text evidence="2 14">Belongs to the RNA polymerase beta' chain family.</text>
</comment>
<evidence type="ECO:0000256" key="14">
    <source>
        <dbReference type="RuleBase" id="RU004279"/>
    </source>
</evidence>
<dbReference type="Gene3D" id="1.10.132.30">
    <property type="match status" value="1"/>
</dbReference>
<evidence type="ECO:0000259" key="15">
    <source>
        <dbReference type="SMART" id="SM00663"/>
    </source>
</evidence>
<name>A0A1Y2EZL2_PROLT</name>
<keyword evidence="6 14" id="KW-0548">Nucleotidyltransferase</keyword>
<keyword evidence="8" id="KW-0862">Zinc</keyword>